<dbReference type="OrthoDB" id="573055at2"/>
<evidence type="ECO:0000313" key="2">
    <source>
        <dbReference type="EMBL" id="SFA86287.1"/>
    </source>
</evidence>
<dbReference type="RefSeq" id="WP_092061900.1">
    <property type="nucleotide sequence ID" value="NZ_FOJU01000002.1"/>
</dbReference>
<dbReference type="EMBL" id="FOJU01000002">
    <property type="protein sequence ID" value="SFA86287.1"/>
    <property type="molecule type" value="Genomic_DNA"/>
</dbReference>
<evidence type="ECO:0000256" key="1">
    <source>
        <dbReference type="SAM" id="SignalP"/>
    </source>
</evidence>
<feature type="chain" id="PRO_5011744079" evidence="1">
    <location>
        <begin position="23"/>
        <end position="120"/>
    </location>
</feature>
<proteinExistence type="predicted"/>
<dbReference type="AlphaFoldDB" id="A0A1I0WD13"/>
<evidence type="ECO:0000313" key="3">
    <source>
        <dbReference type="Proteomes" id="UP000198796"/>
    </source>
</evidence>
<organism evidence="2 3">
    <name type="scientific">Poseidonocella pacifica</name>
    <dbReference type="NCBI Taxonomy" id="871651"/>
    <lineage>
        <taxon>Bacteria</taxon>
        <taxon>Pseudomonadati</taxon>
        <taxon>Pseudomonadota</taxon>
        <taxon>Alphaproteobacteria</taxon>
        <taxon>Rhodobacterales</taxon>
        <taxon>Roseobacteraceae</taxon>
        <taxon>Poseidonocella</taxon>
    </lineage>
</organism>
<protein>
    <submittedName>
        <fullName evidence="2">Uncharacterized protein</fullName>
    </submittedName>
</protein>
<keyword evidence="1" id="KW-0732">Signal</keyword>
<feature type="signal peptide" evidence="1">
    <location>
        <begin position="1"/>
        <end position="22"/>
    </location>
</feature>
<name>A0A1I0WD13_9RHOB</name>
<dbReference type="STRING" id="871651.SAMN05421688_1265"/>
<keyword evidence="3" id="KW-1185">Reference proteome</keyword>
<accession>A0A1I0WD13</accession>
<gene>
    <name evidence="2" type="ORF">SAMN05421688_1265</name>
</gene>
<dbReference type="Proteomes" id="UP000198796">
    <property type="component" value="Unassembled WGS sequence"/>
</dbReference>
<sequence length="120" mass="13226">MRYPLALALLYLAATLPHTALADPPEIRAAMATRTGDTWRIDVTIAHPDTGWDHYADGWEVIAPTGEGIGFRELLHPHVNEQPFTRSLQVSVPEGVGSLFIRARCLQDGWGETKVPLALE</sequence>
<reference evidence="2 3" key="1">
    <citation type="submission" date="2016-10" db="EMBL/GenBank/DDBJ databases">
        <authorList>
            <person name="de Groot N.N."/>
        </authorList>
    </citation>
    <scope>NUCLEOTIDE SEQUENCE [LARGE SCALE GENOMIC DNA]</scope>
    <source>
        <strain evidence="2 3">DSM 29316</strain>
    </source>
</reference>